<dbReference type="EC" id="5.3.1.24" evidence="3 9"/>
<dbReference type="EMBL" id="ADLN01000001">
    <property type="protein sequence ID" value="EHI61876.1"/>
    <property type="molecule type" value="Genomic_DNA"/>
</dbReference>
<dbReference type="InterPro" id="IPR001240">
    <property type="entry name" value="PRAI_dom"/>
</dbReference>
<evidence type="ECO:0000256" key="8">
    <source>
        <dbReference type="ARBA" id="ARBA00023235"/>
    </source>
</evidence>
<organism evidence="11 12">
    <name type="scientific">Hungatella hathewayi WAL-18680</name>
    <dbReference type="NCBI Taxonomy" id="742737"/>
    <lineage>
        <taxon>Bacteria</taxon>
        <taxon>Bacillati</taxon>
        <taxon>Bacillota</taxon>
        <taxon>Clostridia</taxon>
        <taxon>Lachnospirales</taxon>
        <taxon>Lachnospiraceae</taxon>
        <taxon>Hungatella</taxon>
    </lineage>
</organism>
<evidence type="ECO:0000259" key="10">
    <source>
        <dbReference type="Pfam" id="PF00697"/>
    </source>
</evidence>
<dbReference type="Gene3D" id="3.20.20.70">
    <property type="entry name" value="Aldolase class I"/>
    <property type="match status" value="1"/>
</dbReference>
<evidence type="ECO:0000256" key="6">
    <source>
        <dbReference type="ARBA" id="ARBA00022822"/>
    </source>
</evidence>
<evidence type="ECO:0000313" key="11">
    <source>
        <dbReference type="EMBL" id="EHI61876.1"/>
    </source>
</evidence>
<evidence type="ECO:0000256" key="7">
    <source>
        <dbReference type="ARBA" id="ARBA00023141"/>
    </source>
</evidence>
<dbReference type="CDD" id="cd00405">
    <property type="entry name" value="PRAI"/>
    <property type="match status" value="1"/>
</dbReference>
<evidence type="ECO:0000256" key="9">
    <source>
        <dbReference type="HAMAP-Rule" id="MF_00135"/>
    </source>
</evidence>
<dbReference type="PATRIC" id="fig|742737.3.peg.322"/>
<dbReference type="PANTHER" id="PTHR42894">
    <property type="entry name" value="N-(5'-PHOSPHORIBOSYL)ANTHRANILATE ISOMERASE"/>
    <property type="match status" value="1"/>
</dbReference>
<name>G5I9Y8_9FIRM</name>
<dbReference type="HOGENOM" id="CLU_076364_1_0_9"/>
<evidence type="ECO:0000256" key="5">
    <source>
        <dbReference type="ARBA" id="ARBA00022605"/>
    </source>
</evidence>
<dbReference type="Pfam" id="PF00697">
    <property type="entry name" value="PRAI"/>
    <property type="match status" value="1"/>
</dbReference>
<comment type="catalytic activity">
    <reaction evidence="1 9">
        <text>N-(5-phospho-beta-D-ribosyl)anthranilate = 1-(2-carboxyphenylamino)-1-deoxy-D-ribulose 5-phosphate</text>
        <dbReference type="Rhea" id="RHEA:21540"/>
        <dbReference type="ChEBI" id="CHEBI:18277"/>
        <dbReference type="ChEBI" id="CHEBI:58613"/>
        <dbReference type="EC" id="5.3.1.24"/>
    </reaction>
</comment>
<evidence type="ECO:0000256" key="1">
    <source>
        <dbReference type="ARBA" id="ARBA00001164"/>
    </source>
</evidence>
<sequence>MVNIKICGLRTLEDIQAVNEARPDYIGFVFAPGKRQVTASQAAAMKDHLAPGIQAIGVFVNESVDRILSLAEAGIIDMIQLHGDEPEQMILELKAKTKAPVIRAVRVRTTDDIHRAFSVPSDYLLFDTYTKDAYGGSGQTFDWSCIPPMERPYFLAGGLTPDNIIQAARTPAFCLDISSGVETDGRKDPDKIRRVVETIRAYNRNTTQTLF</sequence>
<evidence type="ECO:0000313" key="12">
    <source>
        <dbReference type="Proteomes" id="UP000005384"/>
    </source>
</evidence>
<comment type="similarity">
    <text evidence="9">Belongs to the TrpF family.</text>
</comment>
<comment type="caution">
    <text evidence="11">The sequence shown here is derived from an EMBL/GenBank/DDBJ whole genome shotgun (WGS) entry which is preliminary data.</text>
</comment>
<dbReference type="HAMAP" id="MF_00135">
    <property type="entry name" value="PRAI"/>
    <property type="match status" value="1"/>
</dbReference>
<protein>
    <recommendedName>
        <fullName evidence="4 9">N-(5'-phosphoribosyl)anthranilate isomerase</fullName>
        <shortName evidence="9">PRAI</shortName>
        <ecNumber evidence="3 9">5.3.1.24</ecNumber>
    </recommendedName>
</protein>
<dbReference type="OrthoDB" id="9786954at2"/>
<dbReference type="PANTHER" id="PTHR42894:SF1">
    <property type="entry name" value="N-(5'-PHOSPHORIBOSYL)ANTHRANILATE ISOMERASE"/>
    <property type="match status" value="1"/>
</dbReference>
<proteinExistence type="inferred from homology"/>
<evidence type="ECO:0000256" key="2">
    <source>
        <dbReference type="ARBA" id="ARBA00004664"/>
    </source>
</evidence>
<dbReference type="InterPro" id="IPR011060">
    <property type="entry name" value="RibuloseP-bd_barrel"/>
</dbReference>
<dbReference type="InterPro" id="IPR044643">
    <property type="entry name" value="TrpF_fam"/>
</dbReference>
<evidence type="ECO:0000256" key="4">
    <source>
        <dbReference type="ARBA" id="ARBA00022272"/>
    </source>
</evidence>
<keyword evidence="12" id="KW-1185">Reference proteome</keyword>
<dbReference type="AlphaFoldDB" id="G5I9Y8"/>
<keyword evidence="8 9" id="KW-0413">Isomerase</keyword>
<keyword evidence="5 9" id="KW-0028">Amino-acid biosynthesis</keyword>
<dbReference type="GO" id="GO:0004640">
    <property type="term" value="F:phosphoribosylanthranilate isomerase activity"/>
    <property type="evidence" value="ECO:0007669"/>
    <property type="project" value="UniProtKB-UniRule"/>
</dbReference>
<accession>G5I9Y8</accession>
<reference evidence="11 12" key="1">
    <citation type="submission" date="2011-08" db="EMBL/GenBank/DDBJ databases">
        <title>The Genome Sequence of Clostridium hathewayi WAL-18680.</title>
        <authorList>
            <consortium name="The Broad Institute Genome Sequencing Platform"/>
            <person name="Earl A."/>
            <person name="Ward D."/>
            <person name="Feldgarden M."/>
            <person name="Gevers D."/>
            <person name="Finegold S.M."/>
            <person name="Summanen P.H."/>
            <person name="Molitoris D.R."/>
            <person name="Song M."/>
            <person name="Daigneault M."/>
            <person name="Allen-Vercoe E."/>
            <person name="Young S.K."/>
            <person name="Zeng Q."/>
            <person name="Gargeya S."/>
            <person name="Fitzgerald M."/>
            <person name="Haas B."/>
            <person name="Abouelleil A."/>
            <person name="Alvarado L."/>
            <person name="Arachchi H.M."/>
            <person name="Berlin A."/>
            <person name="Brown A."/>
            <person name="Chapman S.B."/>
            <person name="Chen Z."/>
            <person name="Dunbar C."/>
            <person name="Freedman E."/>
            <person name="Gearin G."/>
            <person name="Gellesch M."/>
            <person name="Goldberg J."/>
            <person name="Griggs A."/>
            <person name="Gujja S."/>
            <person name="Heiman D."/>
            <person name="Howarth C."/>
            <person name="Larson L."/>
            <person name="Lui A."/>
            <person name="MacDonald P.J.P."/>
            <person name="Montmayeur A."/>
            <person name="Murphy C."/>
            <person name="Neiman D."/>
            <person name="Pearson M."/>
            <person name="Priest M."/>
            <person name="Roberts A."/>
            <person name="Saif S."/>
            <person name="Shea T."/>
            <person name="Shenoy N."/>
            <person name="Sisk P."/>
            <person name="Stolte C."/>
            <person name="Sykes S."/>
            <person name="Wortman J."/>
            <person name="Nusbaum C."/>
            <person name="Birren B."/>
        </authorList>
    </citation>
    <scope>NUCLEOTIDE SEQUENCE [LARGE SCALE GENOMIC DNA]</scope>
    <source>
        <strain evidence="11 12">WAL-18680</strain>
    </source>
</reference>
<comment type="pathway">
    <text evidence="2 9">Amino-acid biosynthesis; L-tryptophan biosynthesis; L-tryptophan from chorismate: step 3/5.</text>
</comment>
<dbReference type="GO" id="GO:0000162">
    <property type="term" value="P:L-tryptophan biosynthetic process"/>
    <property type="evidence" value="ECO:0007669"/>
    <property type="project" value="UniProtKB-UniRule"/>
</dbReference>
<dbReference type="UniPathway" id="UPA00035">
    <property type="reaction ID" value="UER00042"/>
</dbReference>
<keyword evidence="6 9" id="KW-0822">Tryptophan biosynthesis</keyword>
<dbReference type="Proteomes" id="UP000005384">
    <property type="component" value="Unassembled WGS sequence"/>
</dbReference>
<dbReference type="SUPFAM" id="SSF51366">
    <property type="entry name" value="Ribulose-phoshate binding barrel"/>
    <property type="match status" value="1"/>
</dbReference>
<evidence type="ECO:0000256" key="3">
    <source>
        <dbReference type="ARBA" id="ARBA00012572"/>
    </source>
</evidence>
<dbReference type="InterPro" id="IPR013785">
    <property type="entry name" value="Aldolase_TIM"/>
</dbReference>
<gene>
    <name evidence="9" type="primary">trpF</name>
    <name evidence="11" type="ORF">HMPREF9473_00327</name>
</gene>
<keyword evidence="7 9" id="KW-0057">Aromatic amino acid biosynthesis</keyword>
<feature type="domain" description="N-(5'phosphoribosyl) anthranilate isomerase (PRAI)" evidence="10">
    <location>
        <begin position="4"/>
        <end position="197"/>
    </location>
</feature>
<dbReference type="RefSeq" id="WP_006778309.1">
    <property type="nucleotide sequence ID" value="NZ_CP040506.1"/>
</dbReference>